<protein>
    <submittedName>
        <fullName evidence="2">Cyclic di-GMP phosphodiesterase</fullName>
        <ecNumber evidence="2">3.1.4.-</ecNumber>
    </submittedName>
</protein>
<dbReference type="PANTHER" id="PTHR45228">
    <property type="entry name" value="CYCLIC DI-GMP PHOSPHODIESTERASE TM_0186-RELATED"/>
    <property type="match status" value="1"/>
</dbReference>
<name>A0A645GDW6_9ZZZZ</name>
<comment type="caution">
    <text evidence="2">The sequence shown here is derived from an EMBL/GenBank/DDBJ whole genome shotgun (WGS) entry which is preliminary data.</text>
</comment>
<organism evidence="2">
    <name type="scientific">bioreactor metagenome</name>
    <dbReference type="NCBI Taxonomy" id="1076179"/>
    <lineage>
        <taxon>unclassified sequences</taxon>
        <taxon>metagenomes</taxon>
        <taxon>ecological metagenomes</taxon>
    </lineage>
</organism>
<dbReference type="Pfam" id="PF13487">
    <property type="entry name" value="HD_5"/>
    <property type="match status" value="1"/>
</dbReference>
<reference evidence="2" key="1">
    <citation type="submission" date="2019-08" db="EMBL/GenBank/DDBJ databases">
        <authorList>
            <person name="Kucharzyk K."/>
            <person name="Murdoch R.W."/>
            <person name="Higgins S."/>
            <person name="Loffler F."/>
        </authorList>
    </citation>
    <scope>NUCLEOTIDE SEQUENCE</scope>
</reference>
<gene>
    <name evidence="2" type="ORF">SDC9_171596</name>
</gene>
<evidence type="ECO:0000313" key="2">
    <source>
        <dbReference type="EMBL" id="MPN24202.1"/>
    </source>
</evidence>
<dbReference type="SUPFAM" id="SSF109604">
    <property type="entry name" value="HD-domain/PDEase-like"/>
    <property type="match status" value="1"/>
</dbReference>
<proteinExistence type="predicted"/>
<dbReference type="AlphaFoldDB" id="A0A645GDW6"/>
<dbReference type="CDD" id="cd00077">
    <property type="entry name" value="HDc"/>
    <property type="match status" value="1"/>
</dbReference>
<dbReference type="GO" id="GO:0016787">
    <property type="term" value="F:hydrolase activity"/>
    <property type="evidence" value="ECO:0007669"/>
    <property type="project" value="UniProtKB-KW"/>
</dbReference>
<dbReference type="PANTHER" id="PTHR45228:SF1">
    <property type="entry name" value="CYCLIC DI-GMP PHOSPHODIESTERASE TM_0186"/>
    <property type="match status" value="1"/>
</dbReference>
<dbReference type="EMBL" id="VSSQ01072981">
    <property type="protein sequence ID" value="MPN24202.1"/>
    <property type="molecule type" value="Genomic_DNA"/>
</dbReference>
<dbReference type="InterPro" id="IPR003607">
    <property type="entry name" value="HD/PDEase_dom"/>
</dbReference>
<dbReference type="Gene3D" id="1.10.3210.10">
    <property type="entry name" value="Hypothetical protein af1432"/>
    <property type="match status" value="1"/>
</dbReference>
<dbReference type="InterPro" id="IPR052020">
    <property type="entry name" value="Cyclic_di-GMP/3'3'-cGAMP_PDE"/>
</dbReference>
<dbReference type="InterPro" id="IPR037522">
    <property type="entry name" value="HD_GYP_dom"/>
</dbReference>
<dbReference type="PROSITE" id="PS51832">
    <property type="entry name" value="HD_GYP"/>
    <property type="match status" value="1"/>
</dbReference>
<dbReference type="EC" id="3.1.4.-" evidence="2"/>
<feature type="domain" description="HD-GYP" evidence="1">
    <location>
        <begin position="1"/>
        <end position="171"/>
    </location>
</feature>
<keyword evidence="2" id="KW-0378">Hydrolase</keyword>
<accession>A0A645GDW6</accession>
<evidence type="ECO:0000259" key="1">
    <source>
        <dbReference type="PROSITE" id="PS51832"/>
    </source>
</evidence>
<sequence>MYKIFPTITPKFRREILWFASLHDIGKIGIPDNILLKPGKLTPEEFDIMKQHVLFGENILKDMDGKIQNMTGFSFMKTAIDIAGGHHEKWDGSGYPRKLSGHDIPLAGRIVALADVFDALTSARPYKKAFDFDLSVRMIIEQSGSHFDPDVVHAFTTGLDSIRRIYDRYRE</sequence>